<keyword evidence="3" id="KW-1185">Reference proteome</keyword>
<reference evidence="2" key="1">
    <citation type="submission" date="2021-06" db="EMBL/GenBank/DDBJ databases">
        <authorList>
            <person name="Hodson N. C."/>
            <person name="Mongue J. A."/>
            <person name="Jaron S. K."/>
        </authorList>
    </citation>
    <scope>NUCLEOTIDE SEQUENCE</scope>
</reference>
<evidence type="ECO:0008006" key="4">
    <source>
        <dbReference type="Google" id="ProtNLM"/>
    </source>
</evidence>
<sequence>MEILLFIFIGVAAFNGVLAVKDWDEYKECGGIVPLSMAYPTTIAYKEDETYNSTEFCIWTLLPEENIKSVTIAIRHQFNDLGDGIVAYFWNSTELWSQKIPHDEFVRLTFEPPPIFLAFSSDPVDQSVGFSINIYPSGTPGLTRGRAFHFEKDEGEFSYPRKTTGEEKYENNERVSLVVQGVTGGDAQRMRKIVVKSVDTQPDSDFVSVYTLFRYYDEEPNFLPRGRFSGNQTGEFPISSYYPTVYFFTSDDKITGKGFTTEWKNYRHKSEL</sequence>
<evidence type="ECO:0000313" key="2">
    <source>
        <dbReference type="EMBL" id="CAG7701813.1"/>
    </source>
</evidence>
<comment type="caution">
    <text evidence="2">The sequence shown here is derived from an EMBL/GenBank/DDBJ whole genome shotgun (WGS) entry which is preliminary data.</text>
</comment>
<evidence type="ECO:0000256" key="1">
    <source>
        <dbReference type="SAM" id="SignalP"/>
    </source>
</evidence>
<dbReference type="EMBL" id="CAJVCH010027177">
    <property type="protein sequence ID" value="CAG7701813.1"/>
    <property type="molecule type" value="Genomic_DNA"/>
</dbReference>
<name>A0A8J2NUL4_9HEXA</name>
<proteinExistence type="predicted"/>
<accession>A0A8J2NUL4</accession>
<evidence type="ECO:0000313" key="3">
    <source>
        <dbReference type="Proteomes" id="UP000708208"/>
    </source>
</evidence>
<feature type="chain" id="PRO_5035179578" description="CUB-like domain-containing protein" evidence="1">
    <location>
        <begin position="20"/>
        <end position="272"/>
    </location>
</feature>
<dbReference type="Proteomes" id="UP000708208">
    <property type="component" value="Unassembled WGS sequence"/>
</dbReference>
<feature type="signal peptide" evidence="1">
    <location>
        <begin position="1"/>
        <end position="19"/>
    </location>
</feature>
<dbReference type="AlphaFoldDB" id="A0A8J2NUL4"/>
<gene>
    <name evidence="2" type="ORF">AFUS01_LOCUS4362</name>
</gene>
<protein>
    <recommendedName>
        <fullName evidence="4">CUB-like domain-containing protein</fullName>
    </recommendedName>
</protein>
<organism evidence="2 3">
    <name type="scientific">Allacma fusca</name>
    <dbReference type="NCBI Taxonomy" id="39272"/>
    <lineage>
        <taxon>Eukaryota</taxon>
        <taxon>Metazoa</taxon>
        <taxon>Ecdysozoa</taxon>
        <taxon>Arthropoda</taxon>
        <taxon>Hexapoda</taxon>
        <taxon>Collembola</taxon>
        <taxon>Symphypleona</taxon>
        <taxon>Sminthuridae</taxon>
        <taxon>Allacma</taxon>
    </lineage>
</organism>
<keyword evidence="1" id="KW-0732">Signal</keyword>